<dbReference type="WBParaSite" id="JU765_v2.g11532.t1">
    <property type="protein sequence ID" value="JU765_v2.g11532.t1"/>
    <property type="gene ID" value="JU765_v2.g11532"/>
</dbReference>
<reference evidence="2" key="1">
    <citation type="submission" date="2022-11" db="UniProtKB">
        <authorList>
            <consortium name="WormBaseParasite"/>
        </authorList>
    </citation>
    <scope>IDENTIFICATION</scope>
</reference>
<accession>A0AC34PZN0</accession>
<name>A0AC34PZN0_9BILA</name>
<dbReference type="Proteomes" id="UP000887576">
    <property type="component" value="Unplaced"/>
</dbReference>
<protein>
    <submittedName>
        <fullName evidence="2">Uncharacterized protein</fullName>
    </submittedName>
</protein>
<proteinExistence type="predicted"/>
<sequence>MSAKNDQNSEEKHEKEVKEEPPEAKTQVEVVDEKPEDVVADSKSETIENGKGHEVDEQNLKMMENLYVEGEEVQPLEIHEERLTDIPEESEDGEVEKKSNFSLEEIKDNVSTDSFEEIDSNGEKIKKIGELESGKQVADNQNKEQYSEEVENNGPQNIPEILAPKQSKPENVVNKSQENGEDQSDLVESSHRKTPEPIKIPETPPVEPVTPQNTPTADKFSDAPPIIQVSEIIPAATAAIAALTETSNNDEGNESDNESDSEDIKDNKIDKFGNQRNSLRQMKVRFLF</sequence>
<organism evidence="1 2">
    <name type="scientific">Panagrolaimus sp. JU765</name>
    <dbReference type="NCBI Taxonomy" id="591449"/>
    <lineage>
        <taxon>Eukaryota</taxon>
        <taxon>Metazoa</taxon>
        <taxon>Ecdysozoa</taxon>
        <taxon>Nematoda</taxon>
        <taxon>Chromadorea</taxon>
        <taxon>Rhabditida</taxon>
        <taxon>Tylenchina</taxon>
        <taxon>Panagrolaimomorpha</taxon>
        <taxon>Panagrolaimoidea</taxon>
        <taxon>Panagrolaimidae</taxon>
        <taxon>Panagrolaimus</taxon>
    </lineage>
</organism>
<evidence type="ECO:0000313" key="1">
    <source>
        <dbReference type="Proteomes" id="UP000887576"/>
    </source>
</evidence>
<evidence type="ECO:0000313" key="2">
    <source>
        <dbReference type="WBParaSite" id="JU765_v2.g11532.t1"/>
    </source>
</evidence>